<dbReference type="EMBL" id="KL142393">
    <property type="protein sequence ID" value="KDR71246.1"/>
    <property type="molecule type" value="Genomic_DNA"/>
</dbReference>
<gene>
    <name evidence="1" type="ORF">GALMADRAFT_281882</name>
</gene>
<dbReference type="HOGENOM" id="CLU_018544_12_2_1"/>
<dbReference type="AlphaFoldDB" id="A0A067SK14"/>
<reference evidence="2" key="1">
    <citation type="journal article" date="2014" name="Proc. Natl. Acad. Sci. U.S.A.">
        <title>Extensive sampling of basidiomycete genomes demonstrates inadequacy of the white-rot/brown-rot paradigm for wood decay fungi.</title>
        <authorList>
            <person name="Riley R."/>
            <person name="Salamov A.A."/>
            <person name="Brown D.W."/>
            <person name="Nagy L.G."/>
            <person name="Floudas D."/>
            <person name="Held B.W."/>
            <person name="Levasseur A."/>
            <person name="Lombard V."/>
            <person name="Morin E."/>
            <person name="Otillar R."/>
            <person name="Lindquist E.A."/>
            <person name="Sun H."/>
            <person name="LaButti K.M."/>
            <person name="Schmutz J."/>
            <person name="Jabbour D."/>
            <person name="Luo H."/>
            <person name="Baker S.E."/>
            <person name="Pisabarro A.G."/>
            <person name="Walton J.D."/>
            <person name="Blanchette R.A."/>
            <person name="Henrissat B."/>
            <person name="Martin F."/>
            <person name="Cullen D."/>
            <person name="Hibbett D.S."/>
            <person name="Grigoriev I.V."/>
        </authorList>
    </citation>
    <scope>NUCLEOTIDE SEQUENCE [LARGE SCALE GENOMIC DNA]</scope>
    <source>
        <strain evidence="2">CBS 339.88</strain>
    </source>
</reference>
<evidence type="ECO:0000313" key="1">
    <source>
        <dbReference type="EMBL" id="KDR71246.1"/>
    </source>
</evidence>
<proteinExistence type="predicted"/>
<dbReference type="SUPFAM" id="SSF52047">
    <property type="entry name" value="RNI-like"/>
    <property type="match status" value="1"/>
</dbReference>
<dbReference type="InterPro" id="IPR032675">
    <property type="entry name" value="LRR_dom_sf"/>
</dbReference>
<dbReference type="Proteomes" id="UP000027222">
    <property type="component" value="Unassembled WGS sequence"/>
</dbReference>
<keyword evidence="2" id="KW-1185">Reference proteome</keyword>
<accession>A0A067SK14</accession>
<protein>
    <recommendedName>
        <fullName evidence="3">F-box domain-containing protein</fullName>
    </recommendedName>
</protein>
<name>A0A067SK14_GALM3</name>
<evidence type="ECO:0000313" key="2">
    <source>
        <dbReference type="Proteomes" id="UP000027222"/>
    </source>
</evidence>
<evidence type="ECO:0008006" key="3">
    <source>
        <dbReference type="Google" id="ProtNLM"/>
    </source>
</evidence>
<sequence length="500" mass="56501">MASPCSPQNPGVNHVPYDIWRAVFGIYISDSAKSSIKFDPKAGPLLLGQICSAWRRIAVESPELWCNIEVTVDEDCHGFPDKKLLELALERARRSPLRLALCGERTAPPASKTRPETVDMVDILLTNVSRAVHLEVDVRIIQSTLLDRPRGPQRFHKFIGPGIPCLKRLKISGQPSSFPPYFYEHEQGPPINPIMAKLWTPAPKLRTLDLCGNIHFQNSSIMESFAPSLDHLSLLNMASPISSEDFLSILSATKQLTQCTVQQLIGELPVYGISQHPIQLQFLSHLDIRGSGEDSRDDEPSPPLTEVVKYIQAPSLTSLHLRHDRGWSQSSFSAFLQNSSCTILHLTLDIEDSDEIEKLECLELLPSLKSLNMSSGNRYTRESDSPDFLTAIFADALKERDFSRRDAPFRICPILDHFEFDYDALDDHASMRTVFAKMIEERLLQSTHFRSVCIREVKDGQSRYENYGYVSFEILRLLALRRYGLKVELDPAPCWAVLLE</sequence>
<organism evidence="1 2">
    <name type="scientific">Galerina marginata (strain CBS 339.88)</name>
    <dbReference type="NCBI Taxonomy" id="685588"/>
    <lineage>
        <taxon>Eukaryota</taxon>
        <taxon>Fungi</taxon>
        <taxon>Dikarya</taxon>
        <taxon>Basidiomycota</taxon>
        <taxon>Agaricomycotina</taxon>
        <taxon>Agaricomycetes</taxon>
        <taxon>Agaricomycetidae</taxon>
        <taxon>Agaricales</taxon>
        <taxon>Agaricineae</taxon>
        <taxon>Strophariaceae</taxon>
        <taxon>Galerina</taxon>
    </lineage>
</organism>
<dbReference type="Gene3D" id="3.80.10.10">
    <property type="entry name" value="Ribonuclease Inhibitor"/>
    <property type="match status" value="1"/>
</dbReference>
<dbReference type="OrthoDB" id="2269034at2759"/>
<dbReference type="STRING" id="685588.A0A067SK14"/>